<keyword evidence="3" id="KW-1185">Reference proteome</keyword>
<name>A0A1M4UKU6_9ACTN</name>
<protein>
    <submittedName>
        <fullName evidence="2">Uncharacterized protein</fullName>
    </submittedName>
</protein>
<proteinExistence type="predicted"/>
<evidence type="ECO:0000256" key="1">
    <source>
        <dbReference type="SAM" id="Phobius"/>
    </source>
</evidence>
<keyword evidence="1" id="KW-0472">Membrane</keyword>
<sequence>MIETVSKILKSIASFFWDLLVGETPGLSAGVATLVIGLVALHEGGISAPYLIPPLVVVITLFFSLRHELKKASS</sequence>
<dbReference type="AlphaFoldDB" id="A0A1M4UKU6"/>
<dbReference type="RefSeq" id="WP_072789490.1">
    <property type="nucleotide sequence ID" value="NZ_FQUL01000011.1"/>
</dbReference>
<dbReference type="Proteomes" id="UP000184295">
    <property type="component" value="Unassembled WGS sequence"/>
</dbReference>
<dbReference type="EMBL" id="FQUL01000011">
    <property type="protein sequence ID" value="SHE57307.1"/>
    <property type="molecule type" value="Genomic_DNA"/>
</dbReference>
<dbReference type="STRING" id="1121881.SAMN02745225_01006"/>
<organism evidence="2 3">
    <name type="scientific">Ferrithrix thermotolerans DSM 19514</name>
    <dbReference type="NCBI Taxonomy" id="1121881"/>
    <lineage>
        <taxon>Bacteria</taxon>
        <taxon>Bacillati</taxon>
        <taxon>Actinomycetota</taxon>
        <taxon>Acidimicrobiia</taxon>
        <taxon>Acidimicrobiales</taxon>
        <taxon>Acidimicrobiaceae</taxon>
        <taxon>Ferrithrix</taxon>
    </lineage>
</organism>
<reference evidence="3" key="1">
    <citation type="submission" date="2016-11" db="EMBL/GenBank/DDBJ databases">
        <authorList>
            <person name="Varghese N."/>
            <person name="Submissions S."/>
        </authorList>
    </citation>
    <scope>NUCLEOTIDE SEQUENCE [LARGE SCALE GENOMIC DNA]</scope>
    <source>
        <strain evidence="3">DSM 19514</strain>
    </source>
</reference>
<feature type="transmembrane region" description="Helical" evidence="1">
    <location>
        <begin position="47"/>
        <end position="65"/>
    </location>
</feature>
<gene>
    <name evidence="2" type="ORF">SAMN02745225_01006</name>
</gene>
<keyword evidence="1" id="KW-0812">Transmembrane</keyword>
<accession>A0A1M4UKU6</accession>
<evidence type="ECO:0000313" key="3">
    <source>
        <dbReference type="Proteomes" id="UP000184295"/>
    </source>
</evidence>
<evidence type="ECO:0000313" key="2">
    <source>
        <dbReference type="EMBL" id="SHE57307.1"/>
    </source>
</evidence>
<feature type="transmembrane region" description="Helical" evidence="1">
    <location>
        <begin position="12"/>
        <end position="41"/>
    </location>
</feature>
<keyword evidence="1" id="KW-1133">Transmembrane helix</keyword>